<keyword evidence="2" id="KW-1185">Reference proteome</keyword>
<evidence type="ECO:0000313" key="1">
    <source>
        <dbReference type="EMBL" id="KAG5271377.1"/>
    </source>
</evidence>
<reference evidence="1" key="1">
    <citation type="submission" date="2020-10" db="EMBL/GenBank/DDBJ databases">
        <title>Chromosome-scale genome assembly of the Allis shad, Alosa alosa.</title>
        <authorList>
            <person name="Margot Z."/>
            <person name="Christophe K."/>
            <person name="Cabau C."/>
            <person name="Louis A."/>
            <person name="Berthelot C."/>
            <person name="Parey E."/>
            <person name="Roest Crollius H."/>
            <person name="Montfort J."/>
            <person name="Robinson-Rechavi M."/>
            <person name="Bucao C."/>
            <person name="Bouchez O."/>
            <person name="Gislard M."/>
            <person name="Lluch J."/>
            <person name="Milhes M."/>
            <person name="Lampietro C."/>
            <person name="Lopez Roques C."/>
            <person name="Donnadieu C."/>
            <person name="Braasch I."/>
            <person name="Desvignes T."/>
            <person name="Postlethwait J."/>
            <person name="Bobe J."/>
            <person name="Guiguen Y."/>
        </authorList>
    </citation>
    <scope>NUCLEOTIDE SEQUENCE</scope>
    <source>
        <strain evidence="1">M-15738</strain>
        <tissue evidence="1">Blood</tissue>
    </source>
</reference>
<organism evidence="1 2">
    <name type="scientific">Alosa alosa</name>
    <name type="common">allis shad</name>
    <dbReference type="NCBI Taxonomy" id="278164"/>
    <lineage>
        <taxon>Eukaryota</taxon>
        <taxon>Metazoa</taxon>
        <taxon>Chordata</taxon>
        <taxon>Craniata</taxon>
        <taxon>Vertebrata</taxon>
        <taxon>Euteleostomi</taxon>
        <taxon>Actinopterygii</taxon>
        <taxon>Neopterygii</taxon>
        <taxon>Teleostei</taxon>
        <taxon>Clupei</taxon>
        <taxon>Clupeiformes</taxon>
        <taxon>Clupeoidei</taxon>
        <taxon>Clupeidae</taxon>
        <taxon>Alosa</taxon>
    </lineage>
</organism>
<protein>
    <submittedName>
        <fullName evidence="1">Uncharacterized protein</fullName>
    </submittedName>
</protein>
<comment type="caution">
    <text evidence="1">The sequence shown here is derived from an EMBL/GenBank/DDBJ whole genome shotgun (WGS) entry which is preliminary data.</text>
</comment>
<dbReference type="Proteomes" id="UP000823561">
    <property type="component" value="Chromosome 13"/>
</dbReference>
<proteinExistence type="predicted"/>
<name>A0AAV6GD06_9TELE</name>
<dbReference type="EMBL" id="JADWDJ010000013">
    <property type="protein sequence ID" value="KAG5271377.1"/>
    <property type="molecule type" value="Genomic_DNA"/>
</dbReference>
<gene>
    <name evidence="1" type="ORF">AALO_G00179020</name>
</gene>
<dbReference type="AlphaFoldDB" id="A0AAV6GD06"/>
<sequence length="106" mass="12814">MQMYYAVILCGYEDCYTISTPISIAVPLSKRHTLHLHQDYRVYINHLPIMSYMFKKWTQRRQVNFICNTSESISLRYGSGKNTHTHTHTYIYIYIYIYRLSTVYQR</sequence>
<accession>A0AAV6GD06</accession>
<evidence type="ECO:0000313" key="2">
    <source>
        <dbReference type="Proteomes" id="UP000823561"/>
    </source>
</evidence>